<dbReference type="EMBL" id="BARS01055653">
    <property type="protein sequence ID" value="GAG47746.1"/>
    <property type="molecule type" value="Genomic_DNA"/>
</dbReference>
<name>X0ZHA2_9ZZZZ</name>
<proteinExistence type="predicted"/>
<accession>X0ZHA2</accession>
<reference evidence="1" key="1">
    <citation type="journal article" date="2014" name="Front. Microbiol.">
        <title>High frequency of phylogenetically diverse reductive dehalogenase-homologous genes in deep subseafloor sedimentary metagenomes.</title>
        <authorList>
            <person name="Kawai M."/>
            <person name="Futagami T."/>
            <person name="Toyoda A."/>
            <person name="Takaki Y."/>
            <person name="Nishi S."/>
            <person name="Hori S."/>
            <person name="Arai W."/>
            <person name="Tsubouchi T."/>
            <person name="Morono Y."/>
            <person name="Uchiyama I."/>
            <person name="Ito T."/>
            <person name="Fujiyama A."/>
            <person name="Inagaki F."/>
            <person name="Takami H."/>
        </authorList>
    </citation>
    <scope>NUCLEOTIDE SEQUENCE</scope>
    <source>
        <strain evidence="1">Expedition CK06-06</strain>
    </source>
</reference>
<dbReference type="Gene3D" id="3.40.50.150">
    <property type="entry name" value="Vaccinia Virus protein VP39"/>
    <property type="match status" value="1"/>
</dbReference>
<protein>
    <recommendedName>
        <fullName evidence="2">Methyltransferase type 11 domain-containing protein</fullName>
    </recommendedName>
</protein>
<evidence type="ECO:0000313" key="1">
    <source>
        <dbReference type="EMBL" id="GAG47746.1"/>
    </source>
</evidence>
<feature type="non-terminal residue" evidence="1">
    <location>
        <position position="1"/>
    </location>
</feature>
<evidence type="ECO:0008006" key="2">
    <source>
        <dbReference type="Google" id="ProtNLM"/>
    </source>
</evidence>
<dbReference type="Pfam" id="PF01209">
    <property type="entry name" value="Ubie_methyltran"/>
    <property type="match status" value="1"/>
</dbReference>
<sequence>FEFYATRVMPVLAAWLSRDRVGAYRYLPRSVVSFVSAEEMCARLVGAGFREARARPLTFGVVTVYVARKAPDD</sequence>
<organism evidence="1">
    <name type="scientific">marine sediment metagenome</name>
    <dbReference type="NCBI Taxonomy" id="412755"/>
    <lineage>
        <taxon>unclassified sequences</taxon>
        <taxon>metagenomes</taxon>
        <taxon>ecological metagenomes</taxon>
    </lineage>
</organism>
<dbReference type="InterPro" id="IPR029063">
    <property type="entry name" value="SAM-dependent_MTases_sf"/>
</dbReference>
<gene>
    <name evidence="1" type="ORF">S01H1_82129</name>
</gene>
<comment type="caution">
    <text evidence="1">The sequence shown here is derived from an EMBL/GenBank/DDBJ whole genome shotgun (WGS) entry which is preliminary data.</text>
</comment>
<dbReference type="AlphaFoldDB" id="X0ZHA2"/>